<proteinExistence type="inferred from homology"/>
<dbReference type="GO" id="GO:0004674">
    <property type="term" value="F:protein serine/threonine kinase activity"/>
    <property type="evidence" value="ECO:0007669"/>
    <property type="project" value="UniProtKB-KW"/>
</dbReference>
<dbReference type="SMART" id="SM00090">
    <property type="entry name" value="RIO"/>
    <property type="match status" value="1"/>
</dbReference>
<dbReference type="EMBL" id="VGJJ01000021">
    <property type="protein sequence ID" value="MBM3282286.1"/>
    <property type="molecule type" value="Genomic_DNA"/>
</dbReference>
<dbReference type="GO" id="GO:0005524">
    <property type="term" value="F:ATP binding"/>
    <property type="evidence" value="ECO:0007669"/>
    <property type="project" value="UniProtKB-KW"/>
</dbReference>
<organism evidence="13 14">
    <name type="scientific">Candidatus Iainarchaeum sp</name>
    <dbReference type="NCBI Taxonomy" id="3101447"/>
    <lineage>
        <taxon>Archaea</taxon>
        <taxon>Candidatus Iainarchaeota</taxon>
        <taxon>Candidatus Iainarchaeia</taxon>
        <taxon>Candidatus Iainarchaeales</taxon>
        <taxon>Candidatus Iainarchaeaceae</taxon>
        <taxon>Candidatus Iainarchaeum</taxon>
    </lineage>
</organism>
<evidence type="ECO:0000259" key="12">
    <source>
        <dbReference type="PROSITE" id="PS50011"/>
    </source>
</evidence>
<feature type="domain" description="Protein kinase" evidence="12">
    <location>
        <begin position="43"/>
        <end position="251"/>
    </location>
</feature>
<dbReference type="Proteomes" id="UP000774699">
    <property type="component" value="Unassembled WGS sequence"/>
</dbReference>
<dbReference type="Gene3D" id="3.30.200.20">
    <property type="entry name" value="Phosphorylase Kinase, domain 1"/>
    <property type="match status" value="1"/>
</dbReference>
<dbReference type="AlphaFoldDB" id="A0A8T4C6X0"/>
<keyword evidence="7 13" id="KW-0418">Kinase</keyword>
<dbReference type="InterPro" id="IPR000719">
    <property type="entry name" value="Prot_kinase_dom"/>
</dbReference>
<dbReference type="GO" id="GO:0046872">
    <property type="term" value="F:metal ion binding"/>
    <property type="evidence" value="ECO:0007669"/>
    <property type="project" value="UniProtKB-KW"/>
</dbReference>
<dbReference type="InterPro" id="IPR018934">
    <property type="entry name" value="RIO_dom"/>
</dbReference>
<keyword evidence="6" id="KW-0547">Nucleotide-binding</keyword>
<keyword evidence="5" id="KW-0479">Metal-binding</keyword>
<dbReference type="CDD" id="cd05145">
    <property type="entry name" value="RIO1_like"/>
    <property type="match status" value="1"/>
</dbReference>
<evidence type="ECO:0000313" key="14">
    <source>
        <dbReference type="Proteomes" id="UP000774699"/>
    </source>
</evidence>
<evidence type="ECO:0000256" key="4">
    <source>
        <dbReference type="ARBA" id="ARBA00022679"/>
    </source>
</evidence>
<comment type="catalytic activity">
    <reaction evidence="11">
        <text>L-seryl-[protein] + ATP = O-phospho-L-seryl-[protein] + ADP + H(+)</text>
        <dbReference type="Rhea" id="RHEA:17989"/>
        <dbReference type="Rhea" id="RHEA-COMP:9863"/>
        <dbReference type="Rhea" id="RHEA-COMP:11604"/>
        <dbReference type="ChEBI" id="CHEBI:15378"/>
        <dbReference type="ChEBI" id="CHEBI:29999"/>
        <dbReference type="ChEBI" id="CHEBI:30616"/>
        <dbReference type="ChEBI" id="CHEBI:83421"/>
        <dbReference type="ChEBI" id="CHEBI:456216"/>
        <dbReference type="EC" id="2.7.11.1"/>
    </reaction>
</comment>
<evidence type="ECO:0000256" key="5">
    <source>
        <dbReference type="ARBA" id="ARBA00022723"/>
    </source>
</evidence>
<keyword evidence="8" id="KW-0067">ATP-binding</keyword>
<keyword evidence="3" id="KW-0723">Serine/threonine-protein kinase</keyword>
<evidence type="ECO:0000256" key="8">
    <source>
        <dbReference type="ARBA" id="ARBA00022840"/>
    </source>
</evidence>
<gene>
    <name evidence="13" type="ORF">FJY86_03020</name>
</gene>
<evidence type="ECO:0000256" key="2">
    <source>
        <dbReference type="ARBA" id="ARBA00012513"/>
    </source>
</evidence>
<evidence type="ECO:0000256" key="6">
    <source>
        <dbReference type="ARBA" id="ARBA00022741"/>
    </source>
</evidence>
<evidence type="ECO:0000256" key="11">
    <source>
        <dbReference type="ARBA" id="ARBA00048679"/>
    </source>
</evidence>
<comment type="similarity">
    <text evidence="1">Belongs to the protein kinase superfamily. RIO-type Ser/Thr kinase family.</text>
</comment>
<accession>A0A8T4C6X0</accession>
<evidence type="ECO:0000256" key="7">
    <source>
        <dbReference type="ARBA" id="ARBA00022777"/>
    </source>
</evidence>
<dbReference type="Pfam" id="PF01163">
    <property type="entry name" value="RIO1"/>
    <property type="match status" value="1"/>
</dbReference>
<dbReference type="EC" id="2.7.11.1" evidence="2"/>
<evidence type="ECO:0000256" key="10">
    <source>
        <dbReference type="ARBA" id="ARBA00047899"/>
    </source>
</evidence>
<name>A0A8T4C6X0_9ARCH</name>
<dbReference type="Gene3D" id="1.10.510.10">
    <property type="entry name" value="Transferase(Phosphotransferase) domain 1"/>
    <property type="match status" value="1"/>
</dbReference>
<dbReference type="InterPro" id="IPR018935">
    <property type="entry name" value="RIO_kinase_CS"/>
</dbReference>
<dbReference type="InterPro" id="IPR008266">
    <property type="entry name" value="Tyr_kinase_AS"/>
</dbReference>
<protein>
    <recommendedName>
        <fullName evidence="2">non-specific serine/threonine protein kinase</fullName>
        <ecNumber evidence="2">2.7.11.1</ecNumber>
    </recommendedName>
</protein>
<evidence type="ECO:0000313" key="13">
    <source>
        <dbReference type="EMBL" id="MBM3282286.1"/>
    </source>
</evidence>
<dbReference type="InterPro" id="IPR000687">
    <property type="entry name" value="RIO_kinase"/>
</dbReference>
<keyword evidence="4" id="KW-0808">Transferase</keyword>
<dbReference type="PROSITE" id="PS01245">
    <property type="entry name" value="RIO1"/>
    <property type="match status" value="1"/>
</dbReference>
<evidence type="ECO:0000256" key="3">
    <source>
        <dbReference type="ARBA" id="ARBA00022527"/>
    </source>
</evidence>
<comment type="catalytic activity">
    <reaction evidence="10">
        <text>L-threonyl-[protein] + ATP = O-phospho-L-threonyl-[protein] + ADP + H(+)</text>
        <dbReference type="Rhea" id="RHEA:46608"/>
        <dbReference type="Rhea" id="RHEA-COMP:11060"/>
        <dbReference type="Rhea" id="RHEA-COMP:11605"/>
        <dbReference type="ChEBI" id="CHEBI:15378"/>
        <dbReference type="ChEBI" id="CHEBI:30013"/>
        <dbReference type="ChEBI" id="CHEBI:30616"/>
        <dbReference type="ChEBI" id="CHEBI:61977"/>
        <dbReference type="ChEBI" id="CHEBI:456216"/>
        <dbReference type="EC" id="2.7.11.1"/>
    </reaction>
</comment>
<sequence length="251" mass="29208">MTADEYNLSKLFPEEDLRKTFAKVFDKNVIKTIHTLSSQGHFDHLEYTIATGKEAHVFRAVDNAGHFRAIKIYKIETSDFKRMEEYLDFEPRFKKAKHDKRNIVFAWTQKEFSALQRFKKNKVNVPTPLAAKENVLVMEFIGENGEPSPRLKDARVENIDAFYENVCVNIARMLNAKIIHGDLSEYNILVQDDEPIIIDCGQAIPTIHPNAKKFYERDLNNMLKVFHRMGLKELTFDTFYEDVKKAKESGK</sequence>
<dbReference type="PROSITE" id="PS50011">
    <property type="entry name" value="PROTEIN_KINASE_DOM"/>
    <property type="match status" value="1"/>
</dbReference>
<evidence type="ECO:0000256" key="9">
    <source>
        <dbReference type="ARBA" id="ARBA00022842"/>
    </source>
</evidence>
<reference evidence="13" key="1">
    <citation type="submission" date="2019-03" db="EMBL/GenBank/DDBJ databases">
        <title>Lake Tanganyika Metagenome-Assembled Genomes (MAGs).</title>
        <authorList>
            <person name="Tran P."/>
        </authorList>
    </citation>
    <scope>NUCLEOTIDE SEQUENCE</scope>
    <source>
        <strain evidence="13">M_DeepCast_50m_m2_156</strain>
    </source>
</reference>
<dbReference type="PROSITE" id="PS00109">
    <property type="entry name" value="PROTEIN_KINASE_TYR"/>
    <property type="match status" value="1"/>
</dbReference>
<keyword evidence="9" id="KW-0460">Magnesium</keyword>
<dbReference type="SUPFAM" id="SSF56112">
    <property type="entry name" value="Protein kinase-like (PK-like)"/>
    <property type="match status" value="1"/>
</dbReference>
<dbReference type="InterPro" id="IPR051272">
    <property type="entry name" value="RIO-type_Ser/Thr_kinase"/>
</dbReference>
<comment type="caution">
    <text evidence="13">The sequence shown here is derived from an EMBL/GenBank/DDBJ whole genome shotgun (WGS) entry which is preliminary data.</text>
</comment>
<dbReference type="InterPro" id="IPR011009">
    <property type="entry name" value="Kinase-like_dom_sf"/>
</dbReference>
<dbReference type="PANTHER" id="PTHR45723">
    <property type="entry name" value="SERINE/THREONINE-PROTEIN KINASE RIO1"/>
    <property type="match status" value="1"/>
</dbReference>
<evidence type="ECO:0000256" key="1">
    <source>
        <dbReference type="ARBA" id="ARBA00009196"/>
    </source>
</evidence>